<organism evidence="1 2">
    <name type="scientific">Trachymyrmex cornetzi</name>
    <dbReference type="NCBI Taxonomy" id="471704"/>
    <lineage>
        <taxon>Eukaryota</taxon>
        <taxon>Metazoa</taxon>
        <taxon>Ecdysozoa</taxon>
        <taxon>Arthropoda</taxon>
        <taxon>Hexapoda</taxon>
        <taxon>Insecta</taxon>
        <taxon>Pterygota</taxon>
        <taxon>Neoptera</taxon>
        <taxon>Endopterygota</taxon>
        <taxon>Hymenoptera</taxon>
        <taxon>Apocrita</taxon>
        <taxon>Aculeata</taxon>
        <taxon>Formicoidea</taxon>
        <taxon>Formicidae</taxon>
        <taxon>Myrmicinae</taxon>
        <taxon>Trachymyrmex</taxon>
    </lineage>
</organism>
<dbReference type="Proteomes" id="UP000078492">
    <property type="component" value="Unassembled WGS sequence"/>
</dbReference>
<proteinExistence type="predicted"/>
<gene>
    <name evidence="1" type="ORF">ALC57_02911</name>
</gene>
<sequence length="124" mass="13855">MFVCDSSFLVVLIWTQRALNSIRNTGDAKRHYESKLDCCPERKLSKSNVKSLNETSSRKVIQNLRVIELKIVIKNQSRKCVERCDVRYDEDNGVKKLPSLGGNGEVGLNGRKAAAADVVLLTFG</sequence>
<reference evidence="1 2" key="1">
    <citation type="submission" date="2015-09" db="EMBL/GenBank/DDBJ databases">
        <title>Trachymyrmex cornetzi WGS genome.</title>
        <authorList>
            <person name="Nygaard S."/>
            <person name="Hu H."/>
            <person name="Boomsma J."/>
            <person name="Zhang G."/>
        </authorList>
    </citation>
    <scope>NUCLEOTIDE SEQUENCE [LARGE SCALE GENOMIC DNA]</scope>
    <source>
        <strain evidence="1">Tcor2-1</strain>
        <tissue evidence="1">Whole body</tissue>
    </source>
</reference>
<name>A0A195EI64_9HYME</name>
<keyword evidence="2" id="KW-1185">Reference proteome</keyword>
<evidence type="ECO:0000313" key="1">
    <source>
        <dbReference type="EMBL" id="KYN27846.1"/>
    </source>
</evidence>
<accession>A0A195EI64</accession>
<dbReference type="AlphaFoldDB" id="A0A195EI64"/>
<protein>
    <submittedName>
        <fullName evidence="1">Uncharacterized protein</fullName>
    </submittedName>
</protein>
<dbReference type="EMBL" id="KQ978881">
    <property type="protein sequence ID" value="KYN27846.1"/>
    <property type="molecule type" value="Genomic_DNA"/>
</dbReference>
<evidence type="ECO:0000313" key="2">
    <source>
        <dbReference type="Proteomes" id="UP000078492"/>
    </source>
</evidence>